<name>A0A0C1QXB2_9CYAN</name>
<reference evidence="1" key="2">
    <citation type="submission" date="2019-11" db="EMBL/GenBank/DDBJ databases">
        <title>Improved Assembly of Tolypothrix boutellei genome.</title>
        <authorList>
            <person name="Sarangi A.N."/>
            <person name="Mukherjee M."/>
            <person name="Ghosh S."/>
            <person name="Singh D."/>
            <person name="Das A."/>
            <person name="Kant S."/>
            <person name="Prusty A."/>
            <person name="Tripathy S."/>
        </authorList>
    </citation>
    <scope>NUCLEOTIDE SEQUENCE</scope>
    <source>
        <strain evidence="1">VB521301</strain>
    </source>
</reference>
<evidence type="ECO:0000313" key="2">
    <source>
        <dbReference type="EMBL" id="KIE08358.1"/>
    </source>
</evidence>
<reference evidence="2" key="1">
    <citation type="journal article" date="2015" name="Genome Announc.">
        <title>Draft Genome Sequence of Tolypothrix boutellei Strain VB521301.</title>
        <authorList>
            <person name="Chandrababunaidu M.M."/>
            <person name="Singh D."/>
            <person name="Sen D."/>
            <person name="Bhan S."/>
            <person name="Das S."/>
            <person name="Gupta A."/>
            <person name="Adhikary S.P."/>
            <person name="Tripathy S."/>
        </authorList>
    </citation>
    <scope>NUCLEOTIDE SEQUENCE</scope>
    <source>
        <strain evidence="2">VB521301</strain>
    </source>
</reference>
<dbReference type="EMBL" id="JHEG02000058">
    <property type="protein sequence ID" value="KIE08358.1"/>
    <property type="molecule type" value="Genomic_DNA"/>
</dbReference>
<evidence type="ECO:0000313" key="3">
    <source>
        <dbReference type="Proteomes" id="UP000029738"/>
    </source>
</evidence>
<dbReference type="EMBL" id="JHEG04000001">
    <property type="protein sequence ID" value="KAF3885695.1"/>
    <property type="molecule type" value="Genomic_DNA"/>
</dbReference>
<sequence length="139" mass="15740">MATQKVTVELPQAIFQQLARIASATQQPLEVLAAQSIASNLPPTPDNAPVEIQAELLQMQTWDSQELLVLAQSQTDLEQQQRHIELLEKNQNGEITPSERQELSQLRIAADRLMLQKAYAWSVLRWRGHRVPALNELPE</sequence>
<dbReference type="AlphaFoldDB" id="A0A0C1QXB2"/>
<protein>
    <submittedName>
        <fullName evidence="2">Uncharacterized protein</fullName>
    </submittedName>
</protein>
<evidence type="ECO:0000313" key="1">
    <source>
        <dbReference type="EMBL" id="KAF3885695.1"/>
    </source>
</evidence>
<comment type="caution">
    <text evidence="2">The sequence shown here is derived from an EMBL/GenBank/DDBJ whole genome shotgun (WGS) entry which is preliminary data.</text>
</comment>
<dbReference type="OrthoDB" id="495831at2"/>
<accession>A0A0C1QXB2</accession>
<keyword evidence="3" id="KW-1185">Reference proteome</keyword>
<proteinExistence type="predicted"/>
<gene>
    <name evidence="2" type="ORF">DA73_0227500</name>
    <name evidence="1" type="ORF">DA73_0400009640</name>
</gene>
<organism evidence="2">
    <name type="scientific">Tolypothrix bouteillei VB521301</name>
    <dbReference type="NCBI Taxonomy" id="1479485"/>
    <lineage>
        <taxon>Bacteria</taxon>
        <taxon>Bacillati</taxon>
        <taxon>Cyanobacteriota</taxon>
        <taxon>Cyanophyceae</taxon>
        <taxon>Nostocales</taxon>
        <taxon>Tolypothrichaceae</taxon>
        <taxon>Tolypothrix</taxon>
    </lineage>
</organism>
<dbReference type="Proteomes" id="UP000029738">
    <property type="component" value="Unassembled WGS sequence"/>
</dbReference>
<dbReference type="RefSeq" id="WP_038077180.1">
    <property type="nucleotide sequence ID" value="NZ_JHEG04000001.1"/>
</dbReference>